<dbReference type="PRINTS" id="PR00783">
    <property type="entry name" value="MINTRINSICP"/>
</dbReference>
<protein>
    <submittedName>
        <fullName evidence="8">Aquaporin</fullName>
    </submittedName>
</protein>
<dbReference type="AlphaFoldDB" id="A0A4Z0P358"/>
<evidence type="ECO:0000256" key="2">
    <source>
        <dbReference type="ARBA" id="ARBA00022448"/>
    </source>
</evidence>
<proteinExistence type="inferred from homology"/>
<comment type="similarity">
    <text evidence="6">Belongs to the MIP/aquaporin (TC 1.A.8) family.</text>
</comment>
<organism evidence="8 9">
    <name type="scientific">Hymenobacter fodinae</name>
    <dbReference type="NCBI Taxonomy" id="2510796"/>
    <lineage>
        <taxon>Bacteria</taxon>
        <taxon>Pseudomonadati</taxon>
        <taxon>Bacteroidota</taxon>
        <taxon>Cytophagia</taxon>
        <taxon>Cytophagales</taxon>
        <taxon>Hymenobacteraceae</taxon>
        <taxon>Hymenobacter</taxon>
    </lineage>
</organism>
<dbReference type="PANTHER" id="PTHR45724:SF27">
    <property type="entry name" value="AQUAPORIN NIP2-1-RELATED"/>
    <property type="match status" value="1"/>
</dbReference>
<feature type="transmembrane region" description="Helical" evidence="7">
    <location>
        <begin position="120"/>
        <end position="139"/>
    </location>
</feature>
<comment type="caution">
    <text evidence="8">The sequence shown here is derived from an EMBL/GenBank/DDBJ whole genome shotgun (WGS) entry which is preliminary data.</text>
</comment>
<dbReference type="PANTHER" id="PTHR45724">
    <property type="entry name" value="AQUAPORIN NIP2-1"/>
    <property type="match status" value="1"/>
</dbReference>
<evidence type="ECO:0000313" key="8">
    <source>
        <dbReference type="EMBL" id="TGE06143.1"/>
    </source>
</evidence>
<evidence type="ECO:0000256" key="6">
    <source>
        <dbReference type="RuleBase" id="RU000477"/>
    </source>
</evidence>
<accession>A0A4Z0P358</accession>
<feature type="transmembrane region" description="Helical" evidence="7">
    <location>
        <begin position="79"/>
        <end position="100"/>
    </location>
</feature>
<keyword evidence="3 6" id="KW-0812">Transmembrane</keyword>
<dbReference type="GO" id="GO:0015267">
    <property type="term" value="F:channel activity"/>
    <property type="evidence" value="ECO:0007669"/>
    <property type="project" value="InterPro"/>
</dbReference>
<dbReference type="InterPro" id="IPR022357">
    <property type="entry name" value="MIP_CS"/>
</dbReference>
<dbReference type="Gene3D" id="1.20.1080.10">
    <property type="entry name" value="Glycerol uptake facilitator protein"/>
    <property type="match status" value="1"/>
</dbReference>
<evidence type="ECO:0000256" key="4">
    <source>
        <dbReference type="ARBA" id="ARBA00022989"/>
    </source>
</evidence>
<feature type="transmembrane region" description="Helical" evidence="7">
    <location>
        <begin position="36"/>
        <end position="59"/>
    </location>
</feature>
<feature type="transmembrane region" description="Helical" evidence="7">
    <location>
        <begin position="6"/>
        <end position="24"/>
    </location>
</feature>
<feature type="transmembrane region" description="Helical" evidence="7">
    <location>
        <begin position="145"/>
        <end position="168"/>
    </location>
</feature>
<evidence type="ECO:0000256" key="7">
    <source>
        <dbReference type="SAM" id="Phobius"/>
    </source>
</evidence>
<dbReference type="SUPFAM" id="SSF81338">
    <property type="entry name" value="Aquaporin-like"/>
    <property type="match status" value="1"/>
</dbReference>
<dbReference type="Proteomes" id="UP000298337">
    <property type="component" value="Unassembled WGS sequence"/>
</dbReference>
<dbReference type="GO" id="GO:0016020">
    <property type="term" value="C:membrane"/>
    <property type="evidence" value="ECO:0007669"/>
    <property type="project" value="UniProtKB-SubCell"/>
</dbReference>
<keyword evidence="9" id="KW-1185">Reference proteome</keyword>
<keyword evidence="5 7" id="KW-0472">Membrane</keyword>
<comment type="subcellular location">
    <subcellularLocation>
        <location evidence="1">Membrane</location>
        <topology evidence="1">Multi-pass membrane protein</topology>
    </subcellularLocation>
</comment>
<evidence type="ECO:0000256" key="5">
    <source>
        <dbReference type="ARBA" id="ARBA00023136"/>
    </source>
</evidence>
<reference evidence="8 9" key="1">
    <citation type="submission" date="2019-04" db="EMBL/GenBank/DDBJ databases">
        <authorList>
            <person name="Feng G."/>
            <person name="Zhang J."/>
            <person name="Zhu H."/>
        </authorList>
    </citation>
    <scope>NUCLEOTIDE SEQUENCE [LARGE SCALE GENOMIC DNA]</scope>
    <source>
        <strain evidence="8 9">92R-1</strain>
    </source>
</reference>
<dbReference type="RefSeq" id="WP_135434934.1">
    <property type="nucleotide sequence ID" value="NZ_SRLA01000003.1"/>
</dbReference>
<evidence type="ECO:0000256" key="1">
    <source>
        <dbReference type="ARBA" id="ARBA00004141"/>
    </source>
</evidence>
<dbReference type="InterPro" id="IPR034294">
    <property type="entry name" value="Aquaporin_transptr"/>
</dbReference>
<evidence type="ECO:0000313" key="9">
    <source>
        <dbReference type="Proteomes" id="UP000298337"/>
    </source>
</evidence>
<name>A0A4Z0P358_9BACT</name>
<feature type="transmembrane region" description="Helical" evidence="7">
    <location>
        <begin position="189"/>
        <end position="210"/>
    </location>
</feature>
<dbReference type="EMBL" id="SRLA01000003">
    <property type="protein sequence ID" value="TGE06143.1"/>
    <property type="molecule type" value="Genomic_DNA"/>
</dbReference>
<dbReference type="OrthoDB" id="9807293at2"/>
<keyword evidence="4 7" id="KW-1133">Transmembrane helix</keyword>
<gene>
    <name evidence="8" type="ORF">EU556_14875</name>
</gene>
<dbReference type="PROSITE" id="PS00221">
    <property type="entry name" value="MIP"/>
    <property type="match status" value="1"/>
</dbReference>
<dbReference type="InterPro" id="IPR023271">
    <property type="entry name" value="Aquaporin-like"/>
</dbReference>
<evidence type="ECO:0000256" key="3">
    <source>
        <dbReference type="ARBA" id="ARBA00022692"/>
    </source>
</evidence>
<keyword evidence="2 6" id="KW-0813">Transport</keyword>
<dbReference type="InterPro" id="IPR000425">
    <property type="entry name" value="MIP"/>
</dbReference>
<sequence length="230" mass="24087">MPKYIAEVLGTFAIIFCGTGAIIINQESHGAVTHVGIAITFGLVVTSMIYALGTISGAHFNPAVSIAFAVARKFPVQELLPYIISQVTGGVLASAVLRYLFPGNELLGATLPAGSEAQSFILEFILTYFLMLVIMNVAYGSKEQGLFAGLAIGGVVLLEAMFAGPICGASMNPVRSLAPALLSGHLEHLWLYLVAPTAGAIGAVLTWKYLTSTVQTVPPAEVPAPIKARL</sequence>
<dbReference type="Pfam" id="PF00230">
    <property type="entry name" value="MIP"/>
    <property type="match status" value="1"/>
</dbReference>